<evidence type="ECO:0008006" key="3">
    <source>
        <dbReference type="Google" id="ProtNLM"/>
    </source>
</evidence>
<dbReference type="KEGG" id="smo:SELMODRAFT_416929"/>
<evidence type="ECO:0000313" key="2">
    <source>
        <dbReference type="Proteomes" id="UP000001514"/>
    </source>
</evidence>
<dbReference type="AlphaFoldDB" id="D8S0U6"/>
<protein>
    <recommendedName>
        <fullName evidence="3">SET domain-containing protein</fullName>
    </recommendedName>
</protein>
<sequence>MQRILEDRGLKLRFPKPSKEKCQWLEEALEAARILELNETECYFLEDDESGMISARNEMASFDLCCNVGNFAAPCERNAEKSLSEWAKDRGVKSNIDIADFEGYGRGGAAACDLKAGDLVLDIPSEIIISETVTLECGTPYSCLQASPCCPGFHEGFCGPAQNFSSLCWGLDFVRFRFGGQ</sequence>
<dbReference type="SUPFAM" id="SSF82199">
    <property type="entry name" value="SET domain"/>
    <property type="match status" value="1"/>
</dbReference>
<dbReference type="Gramene" id="EFJ21995">
    <property type="protein sequence ID" value="EFJ21995"/>
    <property type="gene ID" value="SELMODRAFT_416929"/>
</dbReference>
<dbReference type="HOGENOM" id="CLU_1491487_0_0_1"/>
<evidence type="ECO:0000313" key="1">
    <source>
        <dbReference type="EMBL" id="EFJ21995.1"/>
    </source>
</evidence>
<dbReference type="InParanoid" id="D8S0U6"/>
<dbReference type="Gene3D" id="3.90.1410.10">
    <property type="entry name" value="set domain protein methyltransferase, domain 1"/>
    <property type="match status" value="1"/>
</dbReference>
<dbReference type="Proteomes" id="UP000001514">
    <property type="component" value="Unassembled WGS sequence"/>
</dbReference>
<name>D8S0U6_SELML</name>
<dbReference type="EMBL" id="GL377597">
    <property type="protein sequence ID" value="EFJ21995.1"/>
    <property type="molecule type" value="Genomic_DNA"/>
</dbReference>
<keyword evidence="2" id="KW-1185">Reference proteome</keyword>
<gene>
    <name evidence="1" type="ORF">SELMODRAFT_416929</name>
</gene>
<proteinExistence type="predicted"/>
<reference evidence="1 2" key="1">
    <citation type="journal article" date="2011" name="Science">
        <title>The Selaginella genome identifies genetic changes associated with the evolution of vascular plants.</title>
        <authorList>
            <person name="Banks J.A."/>
            <person name="Nishiyama T."/>
            <person name="Hasebe M."/>
            <person name="Bowman J.L."/>
            <person name="Gribskov M."/>
            <person name="dePamphilis C."/>
            <person name="Albert V.A."/>
            <person name="Aono N."/>
            <person name="Aoyama T."/>
            <person name="Ambrose B.A."/>
            <person name="Ashton N.W."/>
            <person name="Axtell M.J."/>
            <person name="Barker E."/>
            <person name="Barker M.S."/>
            <person name="Bennetzen J.L."/>
            <person name="Bonawitz N.D."/>
            <person name="Chapple C."/>
            <person name="Cheng C."/>
            <person name="Correa L.G."/>
            <person name="Dacre M."/>
            <person name="DeBarry J."/>
            <person name="Dreyer I."/>
            <person name="Elias M."/>
            <person name="Engstrom E.M."/>
            <person name="Estelle M."/>
            <person name="Feng L."/>
            <person name="Finet C."/>
            <person name="Floyd S.K."/>
            <person name="Frommer W.B."/>
            <person name="Fujita T."/>
            <person name="Gramzow L."/>
            <person name="Gutensohn M."/>
            <person name="Harholt J."/>
            <person name="Hattori M."/>
            <person name="Heyl A."/>
            <person name="Hirai T."/>
            <person name="Hiwatashi Y."/>
            <person name="Ishikawa M."/>
            <person name="Iwata M."/>
            <person name="Karol K.G."/>
            <person name="Koehler B."/>
            <person name="Kolukisaoglu U."/>
            <person name="Kubo M."/>
            <person name="Kurata T."/>
            <person name="Lalonde S."/>
            <person name="Li K."/>
            <person name="Li Y."/>
            <person name="Litt A."/>
            <person name="Lyons E."/>
            <person name="Manning G."/>
            <person name="Maruyama T."/>
            <person name="Michael T.P."/>
            <person name="Mikami K."/>
            <person name="Miyazaki S."/>
            <person name="Morinaga S."/>
            <person name="Murata T."/>
            <person name="Mueller-Roeber B."/>
            <person name="Nelson D.R."/>
            <person name="Obara M."/>
            <person name="Oguri Y."/>
            <person name="Olmstead R.G."/>
            <person name="Onodera N."/>
            <person name="Petersen B.L."/>
            <person name="Pils B."/>
            <person name="Prigge M."/>
            <person name="Rensing S.A."/>
            <person name="Riano-Pachon D.M."/>
            <person name="Roberts A.W."/>
            <person name="Sato Y."/>
            <person name="Scheller H.V."/>
            <person name="Schulz B."/>
            <person name="Schulz C."/>
            <person name="Shakirov E.V."/>
            <person name="Shibagaki N."/>
            <person name="Shinohara N."/>
            <person name="Shippen D.E."/>
            <person name="Soerensen I."/>
            <person name="Sotooka R."/>
            <person name="Sugimoto N."/>
            <person name="Sugita M."/>
            <person name="Sumikawa N."/>
            <person name="Tanurdzic M."/>
            <person name="Theissen G."/>
            <person name="Ulvskov P."/>
            <person name="Wakazuki S."/>
            <person name="Weng J.K."/>
            <person name="Willats W.W."/>
            <person name="Wipf D."/>
            <person name="Wolf P.G."/>
            <person name="Yang L."/>
            <person name="Zimmer A.D."/>
            <person name="Zhu Q."/>
            <person name="Mitros T."/>
            <person name="Hellsten U."/>
            <person name="Loque D."/>
            <person name="Otillar R."/>
            <person name="Salamov A."/>
            <person name="Schmutz J."/>
            <person name="Shapiro H."/>
            <person name="Lindquist E."/>
            <person name="Lucas S."/>
            <person name="Rokhsar D."/>
            <person name="Grigoriev I.V."/>
        </authorList>
    </citation>
    <scope>NUCLEOTIDE SEQUENCE [LARGE SCALE GENOMIC DNA]</scope>
</reference>
<dbReference type="InterPro" id="IPR046341">
    <property type="entry name" value="SET_dom_sf"/>
</dbReference>
<organism evidence="2">
    <name type="scientific">Selaginella moellendorffii</name>
    <name type="common">Spikemoss</name>
    <dbReference type="NCBI Taxonomy" id="88036"/>
    <lineage>
        <taxon>Eukaryota</taxon>
        <taxon>Viridiplantae</taxon>
        <taxon>Streptophyta</taxon>
        <taxon>Embryophyta</taxon>
        <taxon>Tracheophyta</taxon>
        <taxon>Lycopodiopsida</taxon>
        <taxon>Selaginellales</taxon>
        <taxon>Selaginellaceae</taxon>
        <taxon>Selaginella</taxon>
    </lineage>
</organism>
<dbReference type="eggNOG" id="ENOG502QRSB">
    <property type="taxonomic scope" value="Eukaryota"/>
</dbReference>
<accession>D8S0U6</accession>